<dbReference type="InterPro" id="IPR032675">
    <property type="entry name" value="LRR_dom_sf"/>
</dbReference>
<keyword evidence="4" id="KW-1185">Reference proteome</keyword>
<organism evidence="3 4">
    <name type="scientific">Kaistella gelatinilytica</name>
    <dbReference type="NCBI Taxonomy" id="2787636"/>
    <lineage>
        <taxon>Bacteria</taxon>
        <taxon>Pseudomonadati</taxon>
        <taxon>Bacteroidota</taxon>
        <taxon>Flavobacteriia</taxon>
        <taxon>Flavobacteriales</taxon>
        <taxon>Weeksellaceae</taxon>
        <taxon>Chryseobacterium group</taxon>
        <taxon>Kaistella</taxon>
    </lineage>
</organism>
<dbReference type="Pfam" id="PF13855">
    <property type="entry name" value="LRR_8"/>
    <property type="match status" value="1"/>
</dbReference>
<dbReference type="PANTHER" id="PTHR48051">
    <property type="match status" value="1"/>
</dbReference>
<sequence>MRLVNTKRILIKNSKVIPNWIALYQNLETLIVDFTSLTKVNDIPNSLGNSRSIKRITLKSNNITYLPESFFNLQSLIYLDLNQNRITKISGRIKNLKNLESLYLSDNAISKVPDEI</sequence>
<dbReference type="InterPro" id="IPR050216">
    <property type="entry name" value="LRR_domain-containing"/>
</dbReference>
<keyword evidence="2" id="KW-0677">Repeat</keyword>
<dbReference type="RefSeq" id="WP_196080851.1">
    <property type="nucleotide sequence ID" value="NZ_JADPVI010000005.1"/>
</dbReference>
<dbReference type="EMBL" id="JADPVI010000005">
    <property type="protein sequence ID" value="MBF8458413.1"/>
    <property type="molecule type" value="Genomic_DNA"/>
</dbReference>
<comment type="caution">
    <text evidence="3">The sequence shown here is derived from an EMBL/GenBank/DDBJ whole genome shotgun (WGS) entry which is preliminary data.</text>
</comment>
<accession>A0ABS0FFD5</accession>
<dbReference type="SMART" id="SM00365">
    <property type="entry name" value="LRR_SD22"/>
    <property type="match status" value="2"/>
</dbReference>
<reference evidence="3 4" key="1">
    <citation type="submission" date="2020-11" db="EMBL/GenBank/DDBJ databases">
        <title>Kaistella gelatinilytica sp. nov., a flavobacterium isolated from Antarctic Soil.</title>
        <authorList>
            <person name="Li J."/>
        </authorList>
    </citation>
    <scope>NUCLEOTIDE SEQUENCE [LARGE SCALE GENOMIC DNA]</scope>
    <source>
        <strain evidence="3 4">G5-32</strain>
    </source>
</reference>
<dbReference type="InterPro" id="IPR003591">
    <property type="entry name" value="Leu-rich_rpt_typical-subtyp"/>
</dbReference>
<evidence type="ECO:0000313" key="3">
    <source>
        <dbReference type="EMBL" id="MBF8458413.1"/>
    </source>
</evidence>
<dbReference type="Gene3D" id="3.80.10.10">
    <property type="entry name" value="Ribonuclease Inhibitor"/>
    <property type="match status" value="1"/>
</dbReference>
<evidence type="ECO:0000256" key="2">
    <source>
        <dbReference type="ARBA" id="ARBA00022737"/>
    </source>
</evidence>
<gene>
    <name evidence="3" type="ORF">IV494_14610</name>
</gene>
<name>A0ABS0FFD5_9FLAO</name>
<evidence type="ECO:0000256" key="1">
    <source>
        <dbReference type="ARBA" id="ARBA00022614"/>
    </source>
</evidence>
<dbReference type="Proteomes" id="UP000660070">
    <property type="component" value="Unassembled WGS sequence"/>
</dbReference>
<dbReference type="SMART" id="SM00369">
    <property type="entry name" value="LRR_TYP"/>
    <property type="match status" value="2"/>
</dbReference>
<dbReference type="SUPFAM" id="SSF52058">
    <property type="entry name" value="L domain-like"/>
    <property type="match status" value="1"/>
</dbReference>
<dbReference type="PANTHER" id="PTHR48051:SF13">
    <property type="entry name" value="LEUCINE-RICH REPEAT-CONTAINING PROTEIN 30"/>
    <property type="match status" value="1"/>
</dbReference>
<dbReference type="PROSITE" id="PS51450">
    <property type="entry name" value="LRR"/>
    <property type="match status" value="2"/>
</dbReference>
<evidence type="ECO:0000313" key="4">
    <source>
        <dbReference type="Proteomes" id="UP000660070"/>
    </source>
</evidence>
<proteinExistence type="predicted"/>
<keyword evidence="1" id="KW-0433">Leucine-rich repeat</keyword>
<dbReference type="InterPro" id="IPR001611">
    <property type="entry name" value="Leu-rich_rpt"/>
</dbReference>
<protein>
    <submittedName>
        <fullName evidence="3">Leucine-rich repeat domain-containing protein</fullName>
    </submittedName>
</protein>